<evidence type="ECO:0000256" key="1">
    <source>
        <dbReference type="SAM" id="Phobius"/>
    </source>
</evidence>
<keyword evidence="1" id="KW-1133">Transmembrane helix</keyword>
<comment type="caution">
    <text evidence="2">The sequence shown here is derived from an EMBL/GenBank/DDBJ whole genome shotgun (WGS) entry which is preliminary data.</text>
</comment>
<evidence type="ECO:0000313" key="2">
    <source>
        <dbReference type="EMBL" id="MCA9376902.1"/>
    </source>
</evidence>
<feature type="transmembrane region" description="Helical" evidence="1">
    <location>
        <begin position="20"/>
        <end position="41"/>
    </location>
</feature>
<dbReference type="Proteomes" id="UP000741282">
    <property type="component" value="Unassembled WGS sequence"/>
</dbReference>
<organism evidence="2 3">
    <name type="scientific">Candidatus Dojkabacteria bacterium</name>
    <dbReference type="NCBI Taxonomy" id="2099670"/>
    <lineage>
        <taxon>Bacteria</taxon>
        <taxon>Candidatus Dojkabacteria</taxon>
    </lineage>
</organism>
<gene>
    <name evidence="2" type="ORF">KC685_03210</name>
</gene>
<reference evidence="2" key="2">
    <citation type="journal article" date="2021" name="Microbiome">
        <title>Successional dynamics and alternative stable states in a saline activated sludge microbial community over 9 years.</title>
        <authorList>
            <person name="Wang Y."/>
            <person name="Ye J."/>
            <person name="Ju F."/>
            <person name="Liu L."/>
            <person name="Boyd J.A."/>
            <person name="Deng Y."/>
            <person name="Parks D.H."/>
            <person name="Jiang X."/>
            <person name="Yin X."/>
            <person name="Woodcroft B.J."/>
            <person name="Tyson G.W."/>
            <person name="Hugenholtz P."/>
            <person name="Polz M.F."/>
            <person name="Zhang T."/>
        </authorList>
    </citation>
    <scope>NUCLEOTIDE SEQUENCE</scope>
    <source>
        <strain evidence="2">HKST-UBA17</strain>
    </source>
</reference>
<keyword evidence="1" id="KW-0472">Membrane</keyword>
<proteinExistence type="predicted"/>
<accession>A0A955I320</accession>
<reference evidence="2" key="1">
    <citation type="submission" date="2020-04" db="EMBL/GenBank/DDBJ databases">
        <authorList>
            <person name="Zhang T."/>
        </authorList>
    </citation>
    <scope>NUCLEOTIDE SEQUENCE</scope>
    <source>
        <strain evidence="2">HKST-UBA17</strain>
    </source>
</reference>
<name>A0A955I320_9BACT</name>
<dbReference type="EMBL" id="JAGQLN010000010">
    <property type="protein sequence ID" value="MCA9376902.1"/>
    <property type="molecule type" value="Genomic_DNA"/>
</dbReference>
<keyword evidence="1" id="KW-0812">Transmembrane</keyword>
<sequence length="370" mass="42015">MEINRSNNMIGSLLADKRRLILFGVGLLLLLLFLLFVNSVFSPKDQPLPPGGVDQQFNYDQGAKVSIDPDLTAKIDISEDRYYVYDIQHLNHSDVVQQFMIKIGKAFWTKQQFDEIYYIWQKSSSDTLQLVDYDAIQDKTFFRFDQPVELDLIHNGGVLSTDMLDNFFRDFIKEYFGSTADFSEARISRTGQTYRIEVNRNIDGIQVQNPGFNEYTDYIVIEQDGALIEGQVYLFELGERTEVSLIDPNLLGSVINRADYPKDINELAPIGLDLTSIGSEPYDPASGFLGDAPPQSDIDKMPTPDSCKVRTIDVVYYYIRATTKNLAPAFRMDCRGTITYEGEQYVVPLIIYANALDPELVYVPGNLTTE</sequence>
<evidence type="ECO:0000313" key="3">
    <source>
        <dbReference type="Proteomes" id="UP000741282"/>
    </source>
</evidence>
<dbReference type="AlphaFoldDB" id="A0A955I320"/>
<protein>
    <submittedName>
        <fullName evidence="2">Uncharacterized protein</fullName>
    </submittedName>
</protein>